<dbReference type="PANTHER" id="PTHR38790:SF4">
    <property type="entry name" value="2EXR DOMAIN-CONTAINING PROTEIN"/>
    <property type="match status" value="1"/>
</dbReference>
<evidence type="ECO:0000313" key="2">
    <source>
        <dbReference type="EMBL" id="CAF9938315.1"/>
    </source>
</evidence>
<dbReference type="AlphaFoldDB" id="A0A8H3J034"/>
<accession>A0A8H3J034</accession>
<organism evidence="2 3">
    <name type="scientific">Imshaugia aleurites</name>
    <dbReference type="NCBI Taxonomy" id="172621"/>
    <lineage>
        <taxon>Eukaryota</taxon>
        <taxon>Fungi</taxon>
        <taxon>Dikarya</taxon>
        <taxon>Ascomycota</taxon>
        <taxon>Pezizomycotina</taxon>
        <taxon>Lecanoromycetes</taxon>
        <taxon>OSLEUM clade</taxon>
        <taxon>Lecanoromycetidae</taxon>
        <taxon>Lecanorales</taxon>
        <taxon>Lecanorineae</taxon>
        <taxon>Parmeliaceae</taxon>
        <taxon>Imshaugia</taxon>
    </lineage>
</organism>
<dbReference type="InterPro" id="IPR056632">
    <property type="entry name" value="DUF7730"/>
</dbReference>
<evidence type="ECO:0000259" key="1">
    <source>
        <dbReference type="Pfam" id="PF24864"/>
    </source>
</evidence>
<dbReference type="PANTHER" id="PTHR38790">
    <property type="entry name" value="2EXR DOMAIN-CONTAINING PROTEIN-RELATED"/>
    <property type="match status" value="1"/>
</dbReference>
<sequence>METNTDLEFHSQPEQSQIVPLFSLPQEGRDLIYRYVLGGQVLHITSEWPKKGSPISHGLCIADETEDSVCSKSLAEIEGEEDFDYLSHHIDCLEPHRGLDIRLLRVCKRVYEEARLIPYTANAFSIIRSSILEDFLQQLQPDQSQSIRALHLYVHLTRDWTRMFSGYRSIGYAHNVPRALKLHTLHVWIKFDPRDKQNIRSLEGRCPDVWVEGFLQLQQCQLKHVTVMVTCDAISEHEMNWDNFIETRKQMYCERVRKKLLGHRSWDDAATIHSEAWSRLRVEGEAWTKKANYGARVAVGSSDL</sequence>
<evidence type="ECO:0000313" key="3">
    <source>
        <dbReference type="Proteomes" id="UP000664534"/>
    </source>
</evidence>
<protein>
    <recommendedName>
        <fullName evidence="1">DUF7730 domain-containing protein</fullName>
    </recommendedName>
</protein>
<gene>
    <name evidence="2" type="ORF">IMSHALPRED_000758</name>
</gene>
<dbReference type="EMBL" id="CAJPDT010000107">
    <property type="protein sequence ID" value="CAF9938315.1"/>
    <property type="molecule type" value="Genomic_DNA"/>
</dbReference>
<reference evidence="2" key="1">
    <citation type="submission" date="2021-03" db="EMBL/GenBank/DDBJ databases">
        <authorList>
            <person name="Tagirdzhanova G."/>
        </authorList>
    </citation>
    <scope>NUCLEOTIDE SEQUENCE</scope>
</reference>
<comment type="caution">
    <text evidence="2">The sequence shown here is derived from an EMBL/GenBank/DDBJ whole genome shotgun (WGS) entry which is preliminary data.</text>
</comment>
<name>A0A8H3J034_9LECA</name>
<dbReference type="Proteomes" id="UP000664534">
    <property type="component" value="Unassembled WGS sequence"/>
</dbReference>
<proteinExistence type="predicted"/>
<feature type="domain" description="DUF7730" evidence="1">
    <location>
        <begin position="20"/>
        <end position="161"/>
    </location>
</feature>
<dbReference type="Pfam" id="PF24864">
    <property type="entry name" value="DUF7730"/>
    <property type="match status" value="1"/>
</dbReference>
<keyword evidence="3" id="KW-1185">Reference proteome</keyword>
<dbReference type="OrthoDB" id="5413827at2759"/>